<dbReference type="Pfam" id="PF09990">
    <property type="entry name" value="DUF2231"/>
    <property type="match status" value="1"/>
</dbReference>
<sequence>MNPVLSASIFDTLGGLPIHPLAVHFAAVLIPLSALGLAFLVLVPRFRKSFLPLVLGFLGFAVVLAFVATESGEQLAMRVGYPGEHASLGDVLFPASAGLFAAALGWFVIWKTNRPKQVQLISAIFVVVAAIGVTVLSFLVGHSGAQKTWENRIAETNISAPIDQPTPIATDSPIAVPVVPVNPEDPTATPTATAKPSASKTPAPSKAPVTPSTVQLTAAEVAKHDSANDCWSIVRGKVYDLTSFVSRHPGGQSEIKAICGRDGSSSFLSQHSGDSQASSQLAAFLLGDFNATIPKPN</sequence>
<dbReference type="PRINTS" id="PR00363">
    <property type="entry name" value="CYTOCHROMEB5"/>
</dbReference>
<evidence type="ECO:0000256" key="4">
    <source>
        <dbReference type="ARBA" id="ARBA00038168"/>
    </source>
</evidence>
<feature type="compositionally biased region" description="Low complexity" evidence="5">
    <location>
        <begin position="186"/>
        <end position="208"/>
    </location>
</feature>
<feature type="domain" description="Cytochrome b5 heme-binding" evidence="7">
    <location>
        <begin position="213"/>
        <end position="290"/>
    </location>
</feature>
<dbReference type="PROSITE" id="PS00191">
    <property type="entry name" value="CYTOCHROME_B5_1"/>
    <property type="match status" value="1"/>
</dbReference>
<keyword evidence="6" id="KW-0472">Membrane</keyword>
<dbReference type="GO" id="GO:0046872">
    <property type="term" value="F:metal ion binding"/>
    <property type="evidence" value="ECO:0007669"/>
    <property type="project" value="UniProtKB-KW"/>
</dbReference>
<evidence type="ECO:0000256" key="1">
    <source>
        <dbReference type="ARBA" id="ARBA00022617"/>
    </source>
</evidence>
<dbReference type="EMBL" id="CAEZSZ010000087">
    <property type="protein sequence ID" value="CAB4558261.1"/>
    <property type="molecule type" value="Genomic_DNA"/>
</dbReference>
<evidence type="ECO:0000256" key="3">
    <source>
        <dbReference type="ARBA" id="ARBA00023004"/>
    </source>
</evidence>
<evidence type="ECO:0000259" key="7">
    <source>
        <dbReference type="PROSITE" id="PS50255"/>
    </source>
</evidence>
<dbReference type="Gene3D" id="3.10.120.10">
    <property type="entry name" value="Cytochrome b5-like heme/steroid binding domain"/>
    <property type="match status" value="1"/>
</dbReference>
<keyword evidence="6" id="KW-0812">Transmembrane</keyword>
<dbReference type="InterPro" id="IPR036400">
    <property type="entry name" value="Cyt_B5-like_heme/steroid_sf"/>
</dbReference>
<dbReference type="Pfam" id="PF00173">
    <property type="entry name" value="Cyt-b5"/>
    <property type="match status" value="1"/>
</dbReference>
<dbReference type="SUPFAM" id="SSF55856">
    <property type="entry name" value="Cytochrome b5-like heme/steroid binding domain"/>
    <property type="match status" value="1"/>
</dbReference>
<evidence type="ECO:0000256" key="2">
    <source>
        <dbReference type="ARBA" id="ARBA00022723"/>
    </source>
</evidence>
<evidence type="ECO:0000256" key="5">
    <source>
        <dbReference type="SAM" id="MobiDB-lite"/>
    </source>
</evidence>
<evidence type="ECO:0000256" key="6">
    <source>
        <dbReference type="SAM" id="Phobius"/>
    </source>
</evidence>
<accession>A0A6J6D2N3</accession>
<proteinExistence type="inferred from homology"/>
<feature type="transmembrane region" description="Helical" evidence="6">
    <location>
        <begin position="88"/>
        <end position="108"/>
    </location>
</feature>
<dbReference type="InterPro" id="IPR019251">
    <property type="entry name" value="DUF2231_TM"/>
</dbReference>
<dbReference type="InterPro" id="IPR001199">
    <property type="entry name" value="Cyt_B5-like_heme/steroid-bd"/>
</dbReference>
<dbReference type="AlphaFoldDB" id="A0A6J6D2N3"/>
<keyword evidence="6" id="KW-1133">Transmembrane helix</keyword>
<dbReference type="InterPro" id="IPR050668">
    <property type="entry name" value="Cytochrome_b5"/>
</dbReference>
<evidence type="ECO:0000313" key="8">
    <source>
        <dbReference type="EMBL" id="CAB4558261.1"/>
    </source>
</evidence>
<dbReference type="GO" id="GO:0016020">
    <property type="term" value="C:membrane"/>
    <property type="evidence" value="ECO:0007669"/>
    <property type="project" value="TreeGrafter"/>
</dbReference>
<dbReference type="SMART" id="SM01117">
    <property type="entry name" value="Cyt-b5"/>
    <property type="match status" value="1"/>
</dbReference>
<dbReference type="InterPro" id="IPR018506">
    <property type="entry name" value="Cyt_B5_heme-BS"/>
</dbReference>
<dbReference type="PANTHER" id="PTHR19359">
    <property type="entry name" value="CYTOCHROME B5"/>
    <property type="match status" value="1"/>
</dbReference>
<keyword evidence="1" id="KW-0349">Heme</keyword>
<organism evidence="8">
    <name type="scientific">freshwater metagenome</name>
    <dbReference type="NCBI Taxonomy" id="449393"/>
    <lineage>
        <taxon>unclassified sequences</taxon>
        <taxon>metagenomes</taxon>
        <taxon>ecological metagenomes</taxon>
    </lineage>
</organism>
<dbReference type="PROSITE" id="PS50255">
    <property type="entry name" value="CYTOCHROME_B5_2"/>
    <property type="match status" value="1"/>
</dbReference>
<gene>
    <name evidence="8" type="ORF">UFOPK1561_00738</name>
</gene>
<feature type="transmembrane region" description="Helical" evidence="6">
    <location>
        <begin position="50"/>
        <end position="68"/>
    </location>
</feature>
<feature type="transmembrane region" description="Helical" evidence="6">
    <location>
        <begin position="120"/>
        <end position="140"/>
    </location>
</feature>
<feature type="region of interest" description="Disordered" evidence="5">
    <location>
        <begin position="179"/>
        <end position="212"/>
    </location>
</feature>
<reference evidence="8" key="1">
    <citation type="submission" date="2020-05" db="EMBL/GenBank/DDBJ databases">
        <authorList>
            <person name="Chiriac C."/>
            <person name="Salcher M."/>
            <person name="Ghai R."/>
            <person name="Kavagutti S V."/>
        </authorList>
    </citation>
    <scope>NUCLEOTIDE SEQUENCE</scope>
</reference>
<feature type="transmembrane region" description="Helical" evidence="6">
    <location>
        <begin position="21"/>
        <end position="43"/>
    </location>
</feature>
<keyword evidence="2" id="KW-0479">Metal-binding</keyword>
<protein>
    <submittedName>
        <fullName evidence="8">Unannotated protein</fullName>
    </submittedName>
</protein>
<dbReference type="GO" id="GO:0020037">
    <property type="term" value="F:heme binding"/>
    <property type="evidence" value="ECO:0007669"/>
    <property type="project" value="InterPro"/>
</dbReference>
<comment type="similarity">
    <text evidence="4">Belongs to the cytochrome b5 family.</text>
</comment>
<keyword evidence="3" id="KW-0408">Iron</keyword>
<name>A0A6J6D2N3_9ZZZZ</name>